<dbReference type="RefSeq" id="WP_216439089.1">
    <property type="nucleotide sequence ID" value="NZ_JAHLQF010000002.1"/>
</dbReference>
<name>A0ABS6EHC4_9CLOT</name>
<dbReference type="Proteomes" id="UP000726170">
    <property type="component" value="Unassembled WGS sequence"/>
</dbReference>
<gene>
    <name evidence="2" type="ORF">KQI86_09795</name>
</gene>
<dbReference type="PANTHER" id="PTHR39201:SF1">
    <property type="entry name" value="FLAVODOXIN-LIKE DOMAIN-CONTAINING PROTEIN"/>
    <property type="match status" value="1"/>
</dbReference>
<reference evidence="2 3" key="1">
    <citation type="submission" date="2021-06" db="EMBL/GenBank/DDBJ databases">
        <authorList>
            <person name="Sun Q."/>
            <person name="Li D."/>
        </authorList>
    </citation>
    <scope>NUCLEOTIDE SEQUENCE [LARGE SCALE GENOMIC DNA]</scope>
    <source>
        <strain evidence="2 3">MSJ-11</strain>
    </source>
</reference>
<dbReference type="PROSITE" id="PS00201">
    <property type="entry name" value="FLAVODOXIN"/>
    <property type="match status" value="1"/>
</dbReference>
<feature type="domain" description="Flavodoxin-like" evidence="1">
    <location>
        <begin position="5"/>
        <end position="157"/>
    </location>
</feature>
<evidence type="ECO:0000259" key="1">
    <source>
        <dbReference type="PROSITE" id="PS50902"/>
    </source>
</evidence>
<dbReference type="InterPro" id="IPR008254">
    <property type="entry name" value="Flavodoxin/NO_synth"/>
</dbReference>
<organism evidence="2 3">
    <name type="scientific">Clostridium mobile</name>
    <dbReference type="NCBI Taxonomy" id="2841512"/>
    <lineage>
        <taxon>Bacteria</taxon>
        <taxon>Bacillati</taxon>
        <taxon>Bacillota</taxon>
        <taxon>Clostridia</taxon>
        <taxon>Eubacteriales</taxon>
        <taxon>Clostridiaceae</taxon>
        <taxon>Clostridium</taxon>
    </lineage>
</organism>
<dbReference type="PROSITE" id="PS50902">
    <property type="entry name" value="FLAVODOXIN_LIKE"/>
    <property type="match status" value="1"/>
</dbReference>
<proteinExistence type="predicted"/>
<dbReference type="PANTHER" id="PTHR39201">
    <property type="entry name" value="EXPORTED PROTEIN-RELATED"/>
    <property type="match status" value="1"/>
</dbReference>
<dbReference type="EMBL" id="JAHLQF010000002">
    <property type="protein sequence ID" value="MBU5484623.1"/>
    <property type="molecule type" value="Genomic_DNA"/>
</dbReference>
<evidence type="ECO:0000313" key="3">
    <source>
        <dbReference type="Proteomes" id="UP000726170"/>
    </source>
</evidence>
<sequence>MNKKALIVYYSRTGNTKKVAEELGEILGCDVEEVIDYSDRKGTKGYIKSAVDAIKKTKTKISTPKFNPEKHDIIIIATPVWASTMANAIRTYIMKYRYKFSKVAFLTTQGSSISEKAFTEIKELCQKEPISTCAISTKEIKQGLYQEKLNNFASEIK</sequence>
<evidence type="ECO:0000313" key="2">
    <source>
        <dbReference type="EMBL" id="MBU5484623.1"/>
    </source>
</evidence>
<accession>A0ABS6EHC4</accession>
<dbReference type="InterPro" id="IPR001226">
    <property type="entry name" value="Flavodoxin_CS"/>
</dbReference>
<protein>
    <recommendedName>
        <fullName evidence="1">Flavodoxin-like domain-containing protein</fullName>
    </recommendedName>
</protein>
<comment type="caution">
    <text evidence="2">The sequence shown here is derived from an EMBL/GenBank/DDBJ whole genome shotgun (WGS) entry which is preliminary data.</text>
</comment>
<dbReference type="Pfam" id="PF12682">
    <property type="entry name" value="Flavodoxin_4"/>
    <property type="match status" value="1"/>
</dbReference>
<keyword evidence="3" id="KW-1185">Reference proteome</keyword>